<evidence type="ECO:0000256" key="1">
    <source>
        <dbReference type="SAM" id="SignalP"/>
    </source>
</evidence>
<organism evidence="2 3">
    <name type="scientific">Streptomyces eurythermus</name>
    <dbReference type="NCBI Taxonomy" id="42237"/>
    <lineage>
        <taxon>Bacteria</taxon>
        <taxon>Bacillati</taxon>
        <taxon>Actinomycetota</taxon>
        <taxon>Actinomycetes</taxon>
        <taxon>Kitasatosporales</taxon>
        <taxon>Streptomycetaceae</taxon>
        <taxon>Streptomyces</taxon>
    </lineage>
</organism>
<dbReference type="EMBL" id="JBICBM010000033">
    <property type="protein sequence ID" value="MFF9887619.1"/>
    <property type="molecule type" value="Genomic_DNA"/>
</dbReference>
<accession>A0ABW6ZB55</accession>
<reference evidence="2 3" key="1">
    <citation type="submission" date="2024-10" db="EMBL/GenBank/DDBJ databases">
        <title>The Natural Products Discovery Center: Release of the First 8490 Sequenced Strains for Exploring Actinobacteria Biosynthetic Diversity.</title>
        <authorList>
            <person name="Kalkreuter E."/>
            <person name="Kautsar S.A."/>
            <person name="Yang D."/>
            <person name="Bader C.D."/>
            <person name="Teijaro C.N."/>
            <person name="Fluegel L."/>
            <person name="Davis C.M."/>
            <person name="Simpson J.R."/>
            <person name="Lauterbach L."/>
            <person name="Steele A.D."/>
            <person name="Gui C."/>
            <person name="Meng S."/>
            <person name="Li G."/>
            <person name="Viehrig K."/>
            <person name="Ye F."/>
            <person name="Su P."/>
            <person name="Kiefer A.F."/>
            <person name="Nichols A."/>
            <person name="Cepeda A.J."/>
            <person name="Yan W."/>
            <person name="Fan B."/>
            <person name="Jiang Y."/>
            <person name="Adhikari A."/>
            <person name="Zheng C.-J."/>
            <person name="Schuster L."/>
            <person name="Cowan T.M."/>
            <person name="Smanski M.J."/>
            <person name="Chevrette M.G."/>
            <person name="De Carvalho L.P.S."/>
            <person name="Shen B."/>
        </authorList>
    </citation>
    <scope>NUCLEOTIDE SEQUENCE [LARGE SCALE GENOMIC DNA]</scope>
    <source>
        <strain evidence="2 3">NPDC013366</strain>
    </source>
</reference>
<comment type="caution">
    <text evidence="2">The sequence shown here is derived from an EMBL/GenBank/DDBJ whole genome shotgun (WGS) entry which is preliminary data.</text>
</comment>
<feature type="chain" id="PRO_5047503275" description="Secreted protein" evidence="1">
    <location>
        <begin position="27"/>
        <end position="123"/>
    </location>
</feature>
<keyword evidence="1" id="KW-0732">Signal</keyword>
<evidence type="ECO:0000313" key="2">
    <source>
        <dbReference type="EMBL" id="MFF9887619.1"/>
    </source>
</evidence>
<gene>
    <name evidence="2" type="ORF">ACF1HC_39590</name>
</gene>
<name>A0ABW6ZB55_9ACTN</name>
<keyword evidence="3" id="KW-1185">Reference proteome</keyword>
<evidence type="ECO:0000313" key="3">
    <source>
        <dbReference type="Proteomes" id="UP001603418"/>
    </source>
</evidence>
<proteinExistence type="predicted"/>
<evidence type="ECO:0008006" key="4">
    <source>
        <dbReference type="Google" id="ProtNLM"/>
    </source>
</evidence>
<dbReference type="RefSeq" id="WP_244405309.1">
    <property type="nucleotide sequence ID" value="NZ_JBFACJ010000043.1"/>
</dbReference>
<feature type="signal peptide" evidence="1">
    <location>
        <begin position="1"/>
        <end position="26"/>
    </location>
</feature>
<sequence>MNPKIHAALAATVPAAGLTLSSAAHAAPKAPQIEVSGCPYGDVCAWTSPSSPMTALTRDMNQDLTVYYAYNNTGDGCATLMTPGSLQGEYDGVVMIRPDRGKTGPWSHISGAVRDDTETCTPT</sequence>
<protein>
    <recommendedName>
        <fullName evidence="4">Secreted protein</fullName>
    </recommendedName>
</protein>
<dbReference type="Proteomes" id="UP001603418">
    <property type="component" value="Unassembled WGS sequence"/>
</dbReference>